<feature type="region of interest" description="Disordered" evidence="1">
    <location>
        <begin position="249"/>
        <end position="281"/>
    </location>
</feature>
<dbReference type="WBParaSite" id="Pan_g17452.t1">
    <property type="protein sequence ID" value="Pan_g17452.t1"/>
    <property type="gene ID" value="Pan_g17452"/>
</dbReference>
<dbReference type="GO" id="GO:0007165">
    <property type="term" value="P:signal transduction"/>
    <property type="evidence" value="ECO:0007669"/>
    <property type="project" value="InterPro"/>
</dbReference>
<dbReference type="InterPro" id="IPR000198">
    <property type="entry name" value="RhoGAP_dom"/>
</dbReference>
<evidence type="ECO:0000259" key="2">
    <source>
        <dbReference type="Pfam" id="PF00620"/>
    </source>
</evidence>
<sequence>MSSFCHSCQTGSEISLLTFSIDDNLYDVSPSDIKSAYLQYFLASLCDWQVKDEKKMRLGLRYSKTPEVQKLISKLHKSKFVGREIKNADPNAIVCVLKEVLTEFPGGIFADCNEEFLCVSLKSPQEIALIYANGLIENLPIFLRQFTYLVCKCLRNLARQSSGSLIDSYTDLLLLFTPVLFPNSVGDVSRFLRATRITLILVDLCDTVFRPFLTLNLESNSDSAYHSDEDFFKDIVNSLNSLQDEFDTDETASSVDSALSPDNGSEFSDDGTKPHEPESNNLYYQITYVDS</sequence>
<dbReference type="SUPFAM" id="SSF48350">
    <property type="entry name" value="GTPase activation domain, GAP"/>
    <property type="match status" value="1"/>
</dbReference>
<organism evidence="3 4">
    <name type="scientific">Panagrellus redivivus</name>
    <name type="common">Microworm</name>
    <dbReference type="NCBI Taxonomy" id="6233"/>
    <lineage>
        <taxon>Eukaryota</taxon>
        <taxon>Metazoa</taxon>
        <taxon>Ecdysozoa</taxon>
        <taxon>Nematoda</taxon>
        <taxon>Chromadorea</taxon>
        <taxon>Rhabditida</taxon>
        <taxon>Tylenchina</taxon>
        <taxon>Panagrolaimomorpha</taxon>
        <taxon>Panagrolaimoidea</taxon>
        <taxon>Panagrolaimidae</taxon>
        <taxon>Panagrellus</taxon>
    </lineage>
</organism>
<evidence type="ECO:0000313" key="4">
    <source>
        <dbReference type="WBParaSite" id="Pan_g17452.t1"/>
    </source>
</evidence>
<dbReference type="InterPro" id="IPR008936">
    <property type="entry name" value="Rho_GTPase_activation_prot"/>
</dbReference>
<keyword evidence="3" id="KW-1185">Reference proteome</keyword>
<feature type="compositionally biased region" description="Polar residues" evidence="1">
    <location>
        <begin position="251"/>
        <end position="266"/>
    </location>
</feature>
<name>A0A7E4V8Z3_PANRE</name>
<reference evidence="4" key="2">
    <citation type="submission" date="2020-10" db="UniProtKB">
        <authorList>
            <consortium name="WormBaseParasite"/>
        </authorList>
    </citation>
    <scope>IDENTIFICATION</scope>
</reference>
<evidence type="ECO:0000256" key="1">
    <source>
        <dbReference type="SAM" id="MobiDB-lite"/>
    </source>
</evidence>
<dbReference type="Pfam" id="PF00620">
    <property type="entry name" value="RhoGAP"/>
    <property type="match status" value="1"/>
</dbReference>
<protein>
    <submittedName>
        <fullName evidence="4">Rho-GAP domain-containing protein</fullName>
    </submittedName>
</protein>
<dbReference type="Gene3D" id="1.10.555.10">
    <property type="entry name" value="Rho GTPase activation protein"/>
    <property type="match status" value="1"/>
</dbReference>
<reference evidence="3" key="1">
    <citation type="journal article" date="2013" name="Genetics">
        <title>The draft genome and transcriptome of Panagrellus redivivus are shaped by the harsh demands of a free-living lifestyle.</title>
        <authorList>
            <person name="Srinivasan J."/>
            <person name="Dillman A.R."/>
            <person name="Macchietto M.G."/>
            <person name="Heikkinen L."/>
            <person name="Lakso M."/>
            <person name="Fracchia K.M."/>
            <person name="Antoshechkin I."/>
            <person name="Mortazavi A."/>
            <person name="Wong G."/>
            <person name="Sternberg P.W."/>
        </authorList>
    </citation>
    <scope>NUCLEOTIDE SEQUENCE [LARGE SCALE GENOMIC DNA]</scope>
    <source>
        <strain evidence="3">MT8872</strain>
    </source>
</reference>
<dbReference type="Proteomes" id="UP000492821">
    <property type="component" value="Unassembled WGS sequence"/>
</dbReference>
<dbReference type="AlphaFoldDB" id="A0A7E4V8Z3"/>
<accession>A0A7E4V8Z3</accession>
<feature type="domain" description="Rho-GAP" evidence="2">
    <location>
        <begin position="65"/>
        <end position="183"/>
    </location>
</feature>
<evidence type="ECO:0000313" key="3">
    <source>
        <dbReference type="Proteomes" id="UP000492821"/>
    </source>
</evidence>
<proteinExistence type="predicted"/>